<keyword evidence="3" id="KW-1185">Reference proteome</keyword>
<organism evidence="2 3">
    <name type="scientific">Aspergillus ibericus CBS 121593</name>
    <dbReference type="NCBI Taxonomy" id="1448316"/>
    <lineage>
        <taxon>Eukaryota</taxon>
        <taxon>Fungi</taxon>
        <taxon>Dikarya</taxon>
        <taxon>Ascomycota</taxon>
        <taxon>Pezizomycotina</taxon>
        <taxon>Eurotiomycetes</taxon>
        <taxon>Eurotiomycetidae</taxon>
        <taxon>Eurotiales</taxon>
        <taxon>Aspergillaceae</taxon>
        <taxon>Aspergillus</taxon>
        <taxon>Aspergillus subgen. Circumdati</taxon>
    </lineage>
</organism>
<protein>
    <submittedName>
        <fullName evidence="2">Uncharacterized protein</fullName>
    </submittedName>
</protein>
<dbReference type="Proteomes" id="UP000249402">
    <property type="component" value="Unassembled WGS sequence"/>
</dbReference>
<proteinExistence type="predicted"/>
<keyword evidence="1" id="KW-1133">Transmembrane helix</keyword>
<gene>
    <name evidence="2" type="ORF">BO80DRAFT_182324</name>
</gene>
<keyword evidence="1" id="KW-0472">Membrane</keyword>
<dbReference type="VEuPathDB" id="FungiDB:BO80DRAFT_182324"/>
<dbReference type="AlphaFoldDB" id="A0A395GRI4"/>
<evidence type="ECO:0000256" key="1">
    <source>
        <dbReference type="SAM" id="Phobius"/>
    </source>
</evidence>
<dbReference type="EMBL" id="KZ824459">
    <property type="protein sequence ID" value="RAK97834.1"/>
    <property type="molecule type" value="Genomic_DNA"/>
</dbReference>
<reference evidence="2 3" key="1">
    <citation type="submission" date="2018-02" db="EMBL/GenBank/DDBJ databases">
        <title>The genomes of Aspergillus section Nigri reveals drivers in fungal speciation.</title>
        <authorList>
            <consortium name="DOE Joint Genome Institute"/>
            <person name="Vesth T.C."/>
            <person name="Nybo J."/>
            <person name="Theobald S."/>
            <person name="Brandl J."/>
            <person name="Frisvad J.C."/>
            <person name="Nielsen K.F."/>
            <person name="Lyhne E.K."/>
            <person name="Kogle M.E."/>
            <person name="Kuo A."/>
            <person name="Riley R."/>
            <person name="Clum A."/>
            <person name="Nolan M."/>
            <person name="Lipzen A."/>
            <person name="Salamov A."/>
            <person name="Henrissat B."/>
            <person name="Wiebenga A."/>
            <person name="De vries R.P."/>
            <person name="Grigoriev I.V."/>
            <person name="Mortensen U.H."/>
            <person name="Andersen M.R."/>
            <person name="Baker S.E."/>
        </authorList>
    </citation>
    <scope>NUCLEOTIDE SEQUENCE [LARGE SCALE GENOMIC DNA]</scope>
    <source>
        <strain evidence="2 3">CBS 121593</strain>
    </source>
</reference>
<dbReference type="RefSeq" id="XP_025572162.1">
    <property type="nucleotide sequence ID" value="XM_025714033.1"/>
</dbReference>
<accession>A0A395GRI4</accession>
<name>A0A395GRI4_9EURO</name>
<keyword evidence="1" id="KW-0812">Transmembrane</keyword>
<evidence type="ECO:0000313" key="2">
    <source>
        <dbReference type="EMBL" id="RAK97834.1"/>
    </source>
</evidence>
<dbReference type="GeneID" id="37218898"/>
<feature type="transmembrane region" description="Helical" evidence="1">
    <location>
        <begin position="117"/>
        <end position="140"/>
    </location>
</feature>
<sequence>MIEQVDVRRCTWSSPWLSGRLIFEPLLSPIFVLLLPLSRSLDTLPRWNPSRSLVPLRSCPPGSGEIVWPLPRVKLANHSARSRHFSILSDHPLALPGHETITTTAQSLVLIPRLDALFSHLFVLVIHGPVAGPFLSAINLNYPPLS</sequence>
<evidence type="ECO:0000313" key="3">
    <source>
        <dbReference type="Proteomes" id="UP000249402"/>
    </source>
</evidence>